<dbReference type="Gene3D" id="1.10.287.1490">
    <property type="match status" value="1"/>
</dbReference>
<organism evidence="9 10">
    <name type="scientific">Carpediemonas membranifera</name>
    <dbReference type="NCBI Taxonomy" id="201153"/>
    <lineage>
        <taxon>Eukaryota</taxon>
        <taxon>Metamonada</taxon>
        <taxon>Carpediemonas-like organisms</taxon>
        <taxon>Carpediemonas</taxon>
    </lineage>
</organism>
<evidence type="ECO:0000256" key="7">
    <source>
        <dbReference type="SAM" id="MobiDB-lite"/>
    </source>
</evidence>
<feature type="coiled-coil region" evidence="6">
    <location>
        <begin position="70"/>
        <end position="104"/>
    </location>
</feature>
<reference evidence="9" key="1">
    <citation type="submission" date="2021-05" db="EMBL/GenBank/DDBJ databases">
        <title>A free-living protist that lacks canonical eukaryotic 1 DNA replication and segregation systems.</title>
        <authorList>
            <person name="Salas-Leiva D.E."/>
            <person name="Tromer E.C."/>
            <person name="Curtis B.A."/>
            <person name="Jerlstrom-Hultqvist J."/>
            <person name="Kolisko M."/>
            <person name="Yi Z."/>
            <person name="Salas-Leiva J.S."/>
            <person name="Gallot-Lavallee L."/>
            <person name="Kops G.J.P.L."/>
            <person name="Archibald J.M."/>
            <person name="Simpson A.G.B."/>
            <person name="Roger A.J."/>
        </authorList>
    </citation>
    <scope>NUCLEOTIDE SEQUENCE</scope>
    <source>
        <strain evidence="9">BICM</strain>
    </source>
</reference>
<dbReference type="PANTHER" id="PTHR32083">
    <property type="entry name" value="CILIA AND FLAGELLA-ASSOCIATED PROTEIN 58-RELATED"/>
    <property type="match status" value="1"/>
</dbReference>
<sequence>MDQDLTLDIRKNVQRQKNVYDRFSRHNLTGTRPAAMSQSPGDEVVSHLENIERERNNRSLELIRSQRYELEQVKEALDDRERTIRELQDHAARLERDIGMSRHERTGIEADHQAQIRAVQGDRDRSAEQCAVLDRRVRQLSTEVESLNATIMKLETQAQVTDQDARDKIAEHVLLNQRLQDQVSRMMSEKEDLARANNRSNSTIRDQEDRLATLEGQLASTKHELAEAMKQLGDRDARAHGLADQLAQANGRIGEARSVASQQAMEIERLKHAVNESRNRAAEANEALNAAKSTIRDLNERVGDLQSTLTSVNGQTDQQAREITRQKEALAQRARDIAGLINGTGDKLFSASSDSLELQSVDTPASGITDHDAHWTQILDVLRGNLDAQSEYMGRLGSDVVRYEDQLAGALEREAATSKRLEEAFATLERTKHTMEQEAVTAVRTEVDRAAESRAVLIKDYDARITQLKTELEDRAGGEAAKEAECTRLGAQLDASETERETHRQTAAKLTNAVVALAAYARPLEKARVSLVEQKHVLGRLADNYTAVSTDLRNLEHAARGAYETSTRRRTPIQKFRTAALVVLAGVTMRRMARARTGHTVSMGQQMLTMTRLSTPTPSKVASTVPEVLNPETAAYTARSIISQLCPGPAPVVPRRVGFPLSQPACKSSIMTVRAVMVELTGRLKSAEAQAAEGNRKTDALRSDMTEIRNKLMDTEAELEQTRELHRAQVEQVASLKAVLETTVPRSEKDKLNAELEATRAEIDRAVDSRLEAKQETETVRQDLIQAQAEIAQTRKDLENLHGDLEIFKAREDATQKRLEEALSHTARLQADLGNKESELDKLSQTVSAKETEVRQLDGALQVKSASLEQEREMVTRLESDAYEAKRARDQLERRVYDLSKDLDRRCAELNTTRAVIQSLTTGTDRMTSRLVESERDATMMRDRLAETESALARSQLEREVGARTRLHEADLRVTEQEGVLERTRSISPARRQFQSTMSRAAPTTPVAVNPRGSETYMSPVGRDPRETAASLRRVLS</sequence>
<keyword evidence="3" id="KW-0597">Phosphoprotein</keyword>
<evidence type="ECO:0000256" key="6">
    <source>
        <dbReference type="SAM" id="Coils"/>
    </source>
</evidence>
<evidence type="ECO:0000256" key="3">
    <source>
        <dbReference type="ARBA" id="ARBA00022553"/>
    </source>
</evidence>
<feature type="coiled-coil region" evidence="6">
    <location>
        <begin position="267"/>
        <end position="308"/>
    </location>
</feature>
<comment type="caution">
    <text evidence="9">The sequence shown here is derived from an EMBL/GenBank/DDBJ whole genome shotgun (WGS) entry which is preliminary data.</text>
</comment>
<feature type="coiled-coil region" evidence="6">
    <location>
        <begin position="677"/>
        <end position="895"/>
    </location>
</feature>
<keyword evidence="2" id="KW-0963">Cytoplasm</keyword>
<proteinExistence type="predicted"/>
<dbReference type="AlphaFoldDB" id="A0A8J6B2K1"/>
<evidence type="ECO:0000256" key="1">
    <source>
        <dbReference type="ARBA" id="ARBA00004267"/>
    </source>
</evidence>
<dbReference type="InterPro" id="IPR019528">
    <property type="entry name" value="PACT_domain"/>
</dbReference>
<name>A0A8J6B2K1_9EUKA</name>
<evidence type="ECO:0000256" key="2">
    <source>
        <dbReference type="ARBA" id="ARBA00022490"/>
    </source>
</evidence>
<dbReference type="GO" id="GO:0005815">
    <property type="term" value="C:microtubule organizing center"/>
    <property type="evidence" value="ECO:0007669"/>
    <property type="project" value="UniProtKB-SubCell"/>
</dbReference>
<dbReference type="Proteomes" id="UP000717585">
    <property type="component" value="Unassembled WGS sequence"/>
</dbReference>
<feature type="coiled-coil region" evidence="6">
    <location>
        <begin position="130"/>
        <end position="231"/>
    </location>
</feature>
<evidence type="ECO:0000259" key="8">
    <source>
        <dbReference type="Pfam" id="PF10495"/>
    </source>
</evidence>
<dbReference type="GO" id="GO:0005737">
    <property type="term" value="C:cytoplasm"/>
    <property type="evidence" value="ECO:0007669"/>
    <property type="project" value="UniProtKB-ARBA"/>
</dbReference>
<feature type="domain" description="Pericentrin/AKAP-450 centrosomal targeting" evidence="8">
    <location>
        <begin position="525"/>
        <end position="594"/>
    </location>
</feature>
<dbReference type="EMBL" id="JAHDYR010000030">
    <property type="protein sequence ID" value="KAG9392884.1"/>
    <property type="molecule type" value="Genomic_DNA"/>
</dbReference>
<evidence type="ECO:0000256" key="4">
    <source>
        <dbReference type="ARBA" id="ARBA00023054"/>
    </source>
</evidence>
<keyword evidence="4 6" id="KW-0175">Coiled coil</keyword>
<feature type="region of interest" description="Disordered" evidence="7">
    <location>
        <begin position="990"/>
        <end position="1037"/>
    </location>
</feature>
<comment type="subcellular location">
    <subcellularLocation>
        <location evidence="1">Cytoplasm</location>
        <location evidence="1">Cytoskeleton</location>
        <location evidence="1">Microtubule organizing center</location>
    </subcellularLocation>
</comment>
<dbReference type="Pfam" id="PF10495">
    <property type="entry name" value="PACT_coil_coil"/>
    <property type="match status" value="1"/>
</dbReference>
<protein>
    <submittedName>
        <fullName evidence="9">Spindle assembly checkpoint</fullName>
    </submittedName>
</protein>
<gene>
    <name evidence="9" type="ORF">J8273_5696</name>
</gene>
<evidence type="ECO:0000313" key="10">
    <source>
        <dbReference type="Proteomes" id="UP000717585"/>
    </source>
</evidence>
<dbReference type="PANTHER" id="PTHR32083:SF48">
    <property type="entry name" value="TRANS-GOLGI NETWORK-LOCALIZED SYP41-INTERACTING PROTEIN 1"/>
    <property type="match status" value="1"/>
</dbReference>
<accession>A0A8J6B2K1</accession>
<evidence type="ECO:0000256" key="5">
    <source>
        <dbReference type="ARBA" id="ARBA00023212"/>
    </source>
</evidence>
<evidence type="ECO:0000313" key="9">
    <source>
        <dbReference type="EMBL" id="KAG9392884.1"/>
    </source>
</evidence>
<dbReference type="OrthoDB" id="10255522at2759"/>
<feature type="coiled-coil region" evidence="6">
    <location>
        <begin position="411"/>
        <end position="438"/>
    </location>
</feature>
<keyword evidence="5" id="KW-0206">Cytoskeleton</keyword>
<keyword evidence="10" id="KW-1185">Reference proteome</keyword>